<dbReference type="EMBL" id="BK015445">
    <property type="protein sequence ID" value="DAE07079.1"/>
    <property type="molecule type" value="Genomic_DNA"/>
</dbReference>
<proteinExistence type="predicted"/>
<organism evidence="1">
    <name type="scientific">Siphoviridae sp. ctcUB23</name>
    <dbReference type="NCBI Taxonomy" id="2825573"/>
    <lineage>
        <taxon>Viruses</taxon>
        <taxon>Duplodnaviria</taxon>
        <taxon>Heunggongvirae</taxon>
        <taxon>Uroviricota</taxon>
        <taxon>Caudoviricetes</taxon>
    </lineage>
</organism>
<evidence type="ECO:0000313" key="1">
    <source>
        <dbReference type="EMBL" id="DAE07079.1"/>
    </source>
</evidence>
<accession>A0A8S5PIQ0</accession>
<name>A0A8S5PIQ0_9CAUD</name>
<protein>
    <submittedName>
        <fullName evidence="1">Uncharacterized protein</fullName>
    </submittedName>
</protein>
<sequence>MEKFYLILKLDEAKQAWYLATPFMFETYDEARVFLLNPYEEYSDDGSYQIVEVEQCRVVSSFRLESKKK</sequence>
<reference evidence="1" key="1">
    <citation type="journal article" date="2021" name="Proc. Natl. Acad. Sci. U.S.A.">
        <title>A Catalog of Tens of Thousands of Viruses from Human Metagenomes Reveals Hidden Associations with Chronic Diseases.</title>
        <authorList>
            <person name="Tisza M.J."/>
            <person name="Buck C.B."/>
        </authorList>
    </citation>
    <scope>NUCLEOTIDE SEQUENCE</scope>
    <source>
        <strain evidence="1">CtcUB23</strain>
    </source>
</reference>